<accession>A0AAV9X1U1</accession>
<dbReference type="PROSITE" id="PS50181">
    <property type="entry name" value="FBOX"/>
    <property type="match status" value="1"/>
</dbReference>
<organism evidence="3 4">
    <name type="scientific">Orbilia ellipsospora</name>
    <dbReference type="NCBI Taxonomy" id="2528407"/>
    <lineage>
        <taxon>Eukaryota</taxon>
        <taxon>Fungi</taxon>
        <taxon>Dikarya</taxon>
        <taxon>Ascomycota</taxon>
        <taxon>Pezizomycotina</taxon>
        <taxon>Orbiliomycetes</taxon>
        <taxon>Orbiliales</taxon>
        <taxon>Orbiliaceae</taxon>
        <taxon>Orbilia</taxon>
    </lineage>
</organism>
<gene>
    <name evidence="3" type="ORF">TWF694_003810</name>
</gene>
<feature type="region of interest" description="Disordered" evidence="1">
    <location>
        <begin position="59"/>
        <end position="103"/>
    </location>
</feature>
<proteinExistence type="predicted"/>
<dbReference type="AlphaFoldDB" id="A0AAV9X1U1"/>
<dbReference type="SUPFAM" id="SSF81383">
    <property type="entry name" value="F-box domain"/>
    <property type="match status" value="1"/>
</dbReference>
<protein>
    <recommendedName>
        <fullName evidence="2">F-box domain-containing protein</fullName>
    </recommendedName>
</protein>
<feature type="domain" description="F-box" evidence="2">
    <location>
        <begin position="121"/>
        <end position="168"/>
    </location>
</feature>
<name>A0AAV9X1U1_9PEZI</name>
<dbReference type="InterPro" id="IPR036047">
    <property type="entry name" value="F-box-like_dom_sf"/>
</dbReference>
<evidence type="ECO:0000259" key="2">
    <source>
        <dbReference type="PROSITE" id="PS50181"/>
    </source>
</evidence>
<comment type="caution">
    <text evidence="3">The sequence shown here is derived from an EMBL/GenBank/DDBJ whole genome shotgun (WGS) entry which is preliminary data.</text>
</comment>
<evidence type="ECO:0000256" key="1">
    <source>
        <dbReference type="SAM" id="MobiDB-lite"/>
    </source>
</evidence>
<evidence type="ECO:0000313" key="3">
    <source>
        <dbReference type="EMBL" id="KAK6530459.1"/>
    </source>
</evidence>
<sequence length="540" mass="61543">MLTAAITFYDESPVFKTADQLLDVDSRTSSGTSTPTEEMPILRTRSIFGLPLRSKSVKGVNSVAQESDSSLKRSPSCPNPRNRSRGASPARLEPESIRAKSKPRSSSSIRALFSSRRRQVGCEIINLPVEIIAQILSYSEIQKADQLNLAQTCSRLHRIVLETIYRNFELKISFRRQPKFTLLNYDRGGGRSLNVFINHKHMIRSLRVIFEDVTDEIAGHSRTMFRNNEYTSTELEIDTFLWLLTETPEIQDLSIIAPKDCPFDFSVILNAVQTSLYQIPRLETLRIQCRLCFFDFTAFIRSLKQQDESSCAKLTLLGISLYGLPEDEVESEKVFEALYLVMGGAKESIKTIELTASTSQSVSINGKCCGAQGKLDTQIPIITLNGEIMPALVELPNVEHVELGLYGPSKNLERRLRIHHRRVRKLVVRCWMGLEHFHIKRYFNIGRFRNTKELDLYYDSNDRYEKRLALYLQDMTTLLPHVTKAKLVETWREPSTYHGVRTTIPKSATAFYIARPSTRPGPRLPSLQKVRCKEDVEGGK</sequence>
<dbReference type="EMBL" id="JAVHJO010000013">
    <property type="protein sequence ID" value="KAK6530459.1"/>
    <property type="molecule type" value="Genomic_DNA"/>
</dbReference>
<reference evidence="3 4" key="1">
    <citation type="submission" date="2019-10" db="EMBL/GenBank/DDBJ databases">
        <authorList>
            <person name="Palmer J.M."/>
        </authorList>
    </citation>
    <scope>NUCLEOTIDE SEQUENCE [LARGE SCALE GENOMIC DNA]</scope>
    <source>
        <strain evidence="3 4">TWF694</strain>
    </source>
</reference>
<evidence type="ECO:0000313" key="4">
    <source>
        <dbReference type="Proteomes" id="UP001365542"/>
    </source>
</evidence>
<dbReference type="Proteomes" id="UP001365542">
    <property type="component" value="Unassembled WGS sequence"/>
</dbReference>
<dbReference type="Pfam" id="PF12937">
    <property type="entry name" value="F-box-like"/>
    <property type="match status" value="1"/>
</dbReference>
<keyword evidence="4" id="KW-1185">Reference proteome</keyword>
<dbReference type="InterPro" id="IPR001810">
    <property type="entry name" value="F-box_dom"/>
</dbReference>